<dbReference type="SUPFAM" id="SSF74653">
    <property type="entry name" value="TolA/TonB C-terminal domain"/>
    <property type="match status" value="1"/>
</dbReference>
<protein>
    <recommendedName>
        <fullName evidence="12">TonB C-terminal domain-containing protein</fullName>
    </recommendedName>
</protein>
<dbReference type="NCBIfam" id="TIGR01352">
    <property type="entry name" value="tonB_Cterm"/>
    <property type="match status" value="1"/>
</dbReference>
<dbReference type="PANTHER" id="PTHR33446">
    <property type="entry name" value="PROTEIN TONB-RELATED"/>
    <property type="match status" value="1"/>
</dbReference>
<dbReference type="Proteomes" id="UP000015520">
    <property type="component" value="Unassembled WGS sequence"/>
</dbReference>
<keyword evidence="5" id="KW-0997">Cell inner membrane</keyword>
<dbReference type="GO" id="GO:0015031">
    <property type="term" value="P:protein transport"/>
    <property type="evidence" value="ECO:0007669"/>
    <property type="project" value="UniProtKB-KW"/>
</dbReference>
<dbReference type="GO" id="GO:0098797">
    <property type="term" value="C:plasma membrane protein complex"/>
    <property type="evidence" value="ECO:0007669"/>
    <property type="project" value="TreeGrafter"/>
</dbReference>
<sequence length="263" mass="30000">MIRHSSSFFLSLAFHTLIAILVVFTYKSVVSTKEEIAEKKVCIELCNVVVQKPVILPKPKPIAKPKSIIKKLEPILEPKPVLPKAKPTVEPKPIIKRPEPKPIPKPVVKKEIAKEVPVVMPKPIVEQEIAKDKKVIEESFEKTDKQSIKEVPKATQEQKVQDIENKKAKLEREYMQEHLAKIVQLLRDNLYYPRRARAMQEEGEVIVKFVLSKDAKVHSIEIISSKSKILSRSAIKTIEDLSGKFPKPKEDLTLNVPIDYSLR</sequence>
<dbReference type="PATRIC" id="fig|1172190.3.peg.616"/>
<keyword evidence="8 11" id="KW-1133">Transmembrane helix</keyword>
<dbReference type="GO" id="GO:0030288">
    <property type="term" value="C:outer membrane-bounded periplasmic space"/>
    <property type="evidence" value="ECO:0007669"/>
    <property type="project" value="InterPro"/>
</dbReference>
<proteinExistence type="inferred from homology"/>
<reference evidence="13 14" key="1">
    <citation type="submission" date="2013-07" db="EMBL/GenBank/DDBJ databases">
        <title>Sulfurimonas hongkongensis AST-10 Genome Sequencing.</title>
        <authorList>
            <person name="Cai L."/>
            <person name="Zhang T."/>
        </authorList>
    </citation>
    <scope>NUCLEOTIDE SEQUENCE [LARGE SCALE GENOMIC DNA]</scope>
    <source>
        <strain evidence="13 14">AST-10</strain>
    </source>
</reference>
<evidence type="ECO:0000256" key="4">
    <source>
        <dbReference type="ARBA" id="ARBA00022475"/>
    </source>
</evidence>
<evidence type="ECO:0000256" key="8">
    <source>
        <dbReference type="ARBA" id="ARBA00022989"/>
    </source>
</evidence>
<evidence type="ECO:0000256" key="6">
    <source>
        <dbReference type="ARBA" id="ARBA00022692"/>
    </source>
</evidence>
<keyword evidence="4" id="KW-1003">Cell membrane</keyword>
<dbReference type="Pfam" id="PF03544">
    <property type="entry name" value="TonB_C"/>
    <property type="match status" value="1"/>
</dbReference>
<dbReference type="PANTHER" id="PTHR33446:SF2">
    <property type="entry name" value="PROTEIN TONB"/>
    <property type="match status" value="1"/>
</dbReference>
<dbReference type="InterPro" id="IPR003538">
    <property type="entry name" value="TonB"/>
</dbReference>
<dbReference type="STRING" id="1172190.M947_03165"/>
<dbReference type="Gene3D" id="3.30.1150.10">
    <property type="match status" value="1"/>
</dbReference>
<accession>T0JPC9</accession>
<feature type="coiled-coil region" evidence="10">
    <location>
        <begin position="153"/>
        <end position="180"/>
    </location>
</feature>
<keyword evidence="7" id="KW-0653">Protein transport</keyword>
<gene>
    <name evidence="13" type="ORF">M947_03165</name>
</gene>
<evidence type="ECO:0000256" key="11">
    <source>
        <dbReference type="SAM" id="Phobius"/>
    </source>
</evidence>
<organism evidence="13 14">
    <name type="scientific">Sulfurimonas hongkongensis</name>
    <dbReference type="NCBI Taxonomy" id="1172190"/>
    <lineage>
        <taxon>Bacteria</taxon>
        <taxon>Pseudomonadati</taxon>
        <taxon>Campylobacterota</taxon>
        <taxon>Epsilonproteobacteria</taxon>
        <taxon>Campylobacterales</taxon>
        <taxon>Sulfurimonadaceae</taxon>
        <taxon>Sulfurimonas</taxon>
    </lineage>
</organism>
<dbReference type="EMBL" id="AUPZ01000004">
    <property type="protein sequence ID" value="EQB40036.1"/>
    <property type="molecule type" value="Genomic_DNA"/>
</dbReference>
<evidence type="ECO:0000259" key="12">
    <source>
        <dbReference type="PROSITE" id="PS52015"/>
    </source>
</evidence>
<evidence type="ECO:0000256" key="10">
    <source>
        <dbReference type="SAM" id="Coils"/>
    </source>
</evidence>
<evidence type="ECO:0000256" key="3">
    <source>
        <dbReference type="ARBA" id="ARBA00022448"/>
    </source>
</evidence>
<dbReference type="GO" id="GO:0031992">
    <property type="term" value="F:energy transducer activity"/>
    <property type="evidence" value="ECO:0007669"/>
    <property type="project" value="InterPro"/>
</dbReference>
<evidence type="ECO:0000313" key="14">
    <source>
        <dbReference type="Proteomes" id="UP000015520"/>
    </source>
</evidence>
<dbReference type="RefSeq" id="WP_021286909.1">
    <property type="nucleotide sequence ID" value="NZ_AUPZ01000004.1"/>
</dbReference>
<dbReference type="InterPro" id="IPR037682">
    <property type="entry name" value="TonB_C"/>
</dbReference>
<comment type="caution">
    <text evidence="13">The sequence shown here is derived from an EMBL/GenBank/DDBJ whole genome shotgun (WGS) entry which is preliminary data.</text>
</comment>
<evidence type="ECO:0000256" key="1">
    <source>
        <dbReference type="ARBA" id="ARBA00004383"/>
    </source>
</evidence>
<comment type="subcellular location">
    <subcellularLocation>
        <location evidence="1">Cell inner membrane</location>
        <topology evidence="1">Single-pass membrane protein</topology>
        <orientation evidence="1">Periplasmic side</orientation>
    </subcellularLocation>
</comment>
<evidence type="ECO:0000256" key="5">
    <source>
        <dbReference type="ARBA" id="ARBA00022519"/>
    </source>
</evidence>
<keyword evidence="3" id="KW-0813">Transport</keyword>
<dbReference type="GO" id="GO:0055085">
    <property type="term" value="P:transmembrane transport"/>
    <property type="evidence" value="ECO:0007669"/>
    <property type="project" value="InterPro"/>
</dbReference>
<feature type="domain" description="TonB C-terminal" evidence="12">
    <location>
        <begin position="177"/>
        <end position="263"/>
    </location>
</feature>
<dbReference type="AlphaFoldDB" id="T0JPC9"/>
<dbReference type="GO" id="GO:0015891">
    <property type="term" value="P:siderophore transport"/>
    <property type="evidence" value="ECO:0007669"/>
    <property type="project" value="InterPro"/>
</dbReference>
<keyword evidence="6 11" id="KW-0812">Transmembrane</keyword>
<dbReference type="InterPro" id="IPR006260">
    <property type="entry name" value="TonB/TolA_C"/>
</dbReference>
<dbReference type="eggNOG" id="COG0810">
    <property type="taxonomic scope" value="Bacteria"/>
</dbReference>
<keyword evidence="14" id="KW-1185">Reference proteome</keyword>
<dbReference type="PRINTS" id="PR01374">
    <property type="entry name" value="TONBPROTEIN"/>
</dbReference>
<evidence type="ECO:0000256" key="7">
    <source>
        <dbReference type="ARBA" id="ARBA00022927"/>
    </source>
</evidence>
<dbReference type="InterPro" id="IPR051045">
    <property type="entry name" value="TonB-dependent_transducer"/>
</dbReference>
<name>T0JPC9_9BACT</name>
<keyword evidence="9 11" id="KW-0472">Membrane</keyword>
<dbReference type="OrthoDB" id="5334999at2"/>
<keyword evidence="10" id="KW-0175">Coiled coil</keyword>
<evidence type="ECO:0000313" key="13">
    <source>
        <dbReference type="EMBL" id="EQB40036.1"/>
    </source>
</evidence>
<comment type="similarity">
    <text evidence="2">Belongs to the TonB family.</text>
</comment>
<evidence type="ECO:0000256" key="9">
    <source>
        <dbReference type="ARBA" id="ARBA00023136"/>
    </source>
</evidence>
<dbReference type="PROSITE" id="PS52015">
    <property type="entry name" value="TONB_CTD"/>
    <property type="match status" value="1"/>
</dbReference>
<feature type="transmembrane region" description="Helical" evidence="11">
    <location>
        <begin position="7"/>
        <end position="26"/>
    </location>
</feature>
<evidence type="ECO:0000256" key="2">
    <source>
        <dbReference type="ARBA" id="ARBA00006555"/>
    </source>
</evidence>